<accession>A0A674JMD8</accession>
<evidence type="ECO:0000313" key="4">
    <source>
        <dbReference type="Proteomes" id="UP000472274"/>
    </source>
</evidence>
<dbReference type="AlphaFoldDB" id="A0A674JMD8"/>
<proteinExistence type="predicted"/>
<evidence type="ECO:0000259" key="1">
    <source>
        <dbReference type="Pfam" id="PF05699"/>
    </source>
</evidence>
<dbReference type="InParanoid" id="A0A674JMD8"/>
<keyword evidence="4" id="KW-1185">Reference proteome</keyword>
<dbReference type="PANTHER" id="PTHR45749">
    <property type="match status" value="1"/>
</dbReference>
<dbReference type="InterPro" id="IPR025398">
    <property type="entry name" value="DUF4371"/>
</dbReference>
<dbReference type="Pfam" id="PF14291">
    <property type="entry name" value="DUF4371"/>
    <property type="match status" value="1"/>
</dbReference>
<reference evidence="3" key="2">
    <citation type="submission" date="2025-09" db="UniProtKB">
        <authorList>
            <consortium name="Ensembl"/>
        </authorList>
    </citation>
    <scope>IDENTIFICATION</scope>
</reference>
<evidence type="ECO:0000313" key="3">
    <source>
        <dbReference type="Ensembl" id="ENSTMTP00000022961.1"/>
    </source>
</evidence>
<dbReference type="GO" id="GO:0046983">
    <property type="term" value="F:protein dimerization activity"/>
    <property type="evidence" value="ECO:0007669"/>
    <property type="project" value="InterPro"/>
</dbReference>
<dbReference type="Proteomes" id="UP000472274">
    <property type="component" value="Unplaced"/>
</dbReference>
<dbReference type="Ensembl" id="ENSTMTT00000023774.1">
    <property type="protein sequence ID" value="ENSTMTP00000022961.1"/>
    <property type="gene ID" value="ENSTMTG00000016765.1"/>
</dbReference>
<reference evidence="3" key="1">
    <citation type="submission" date="2025-08" db="UniProtKB">
        <authorList>
            <consortium name="Ensembl"/>
        </authorList>
    </citation>
    <scope>IDENTIFICATION</scope>
</reference>
<dbReference type="GeneTree" id="ENSGT00940000154356"/>
<feature type="domain" description="DUF4371" evidence="2">
    <location>
        <begin position="61"/>
        <end position="293"/>
    </location>
</feature>
<dbReference type="Pfam" id="PF05699">
    <property type="entry name" value="Dimer_Tnp_hAT"/>
    <property type="match status" value="1"/>
</dbReference>
<evidence type="ECO:0008006" key="5">
    <source>
        <dbReference type="Google" id="ProtNLM"/>
    </source>
</evidence>
<protein>
    <recommendedName>
        <fullName evidence="5">TTF-type domain-containing protein</fullName>
    </recommendedName>
</protein>
<dbReference type="InterPro" id="IPR008906">
    <property type="entry name" value="HATC_C_dom"/>
</dbReference>
<sequence length="702" mass="79278">MSSRQQKGRTRKLCDTAFNQVFPNGEIIERPWLIYSPSTGCVFCFVCKLFSLNSTSVLAKRGFDSWDHIGRLGDHERSTEHRQALTTYIMRLSKTQALDKHTADGNIKERNYWTDVLKRVVATIQFLATQGLPLSGTNETVGSFNNDNFLGCLELIAKYDPFLACHINKYGNAGHGTTYLSSTICEEFIKLMADKVKQVIVDELKLAKYFSFSVDSTLDTSHSDQLTFTVRYVLNNCTPVERFLNFVPVTSHTGLHLFNVINETLNDKLNINLKDCRGQTYDNASNMSGIYSGVQAQVIAVNEKAVYIPCMTHSLNLCSVAAAESCTDAITFFHFVQKLYVFFSGSTYRWGLLRDSLNEETCEAGKKERFPKRLSDTRWPAQADALRSLSCNYKSYKSVLQALGADTLQNGYIRAEANSLVGTMDRLQTAFMTTFWSSILTRVNKTSQLLQSETMDLGTAVTLLKSLSEFVAAQRSIFEEYHESAMSLSSTANFQLKQQHHPKRMADDSEEPAVVLTGEEKFKVESFYAIIDSLVSHLNRRICAYSEINNRFCFLTGDLDSPAVKESLRRLIEFYSGDLNEELFEEWVQWCSLVKPLASKPLSQALPTPLQMLTIMSTHNLQTVFPNVFVALRIYLTLPVSHCNGERSFSHLKRIKSALHATMIQERLNSLTLLSIESEMVNSVDFSNLIETFAAAKARRKI</sequence>
<feature type="domain" description="HAT C-terminal dimerisation" evidence="1">
    <location>
        <begin position="622"/>
        <end position="680"/>
    </location>
</feature>
<name>A0A674JMD8_9SAUR</name>
<dbReference type="InterPro" id="IPR012337">
    <property type="entry name" value="RNaseH-like_sf"/>
</dbReference>
<evidence type="ECO:0000259" key="2">
    <source>
        <dbReference type="Pfam" id="PF14291"/>
    </source>
</evidence>
<dbReference type="SUPFAM" id="SSF53098">
    <property type="entry name" value="Ribonuclease H-like"/>
    <property type="match status" value="1"/>
</dbReference>
<dbReference type="PANTHER" id="PTHR45749:SF23">
    <property type="entry name" value="ZINC FINGER MYM-TYPE PROTEIN 1-LIKE"/>
    <property type="match status" value="1"/>
</dbReference>
<organism evidence="3 4">
    <name type="scientific">Terrapene triunguis</name>
    <name type="common">Three-toed box turtle</name>
    <dbReference type="NCBI Taxonomy" id="2587831"/>
    <lineage>
        <taxon>Eukaryota</taxon>
        <taxon>Metazoa</taxon>
        <taxon>Chordata</taxon>
        <taxon>Craniata</taxon>
        <taxon>Vertebrata</taxon>
        <taxon>Euteleostomi</taxon>
        <taxon>Archelosauria</taxon>
        <taxon>Testudinata</taxon>
        <taxon>Testudines</taxon>
        <taxon>Cryptodira</taxon>
        <taxon>Durocryptodira</taxon>
        <taxon>Testudinoidea</taxon>
        <taxon>Emydidae</taxon>
        <taxon>Terrapene</taxon>
    </lineage>
</organism>